<feature type="transmembrane region" description="Helical" evidence="13">
    <location>
        <begin position="228"/>
        <end position="246"/>
    </location>
</feature>
<organism evidence="14 15">
    <name type="scientific">Prevotella illustrans</name>
    <dbReference type="NCBI Taxonomy" id="2800387"/>
    <lineage>
        <taxon>Bacteria</taxon>
        <taxon>Pseudomonadati</taxon>
        <taxon>Bacteroidota</taxon>
        <taxon>Bacteroidia</taxon>
        <taxon>Bacteroidales</taxon>
        <taxon>Prevotellaceae</taxon>
        <taxon>Prevotella</taxon>
    </lineage>
</organism>
<protein>
    <submittedName>
        <fullName evidence="14">Cytochrome ubiquinol oxidase subunit I</fullName>
    </submittedName>
</protein>
<keyword evidence="12 13" id="KW-0472">Membrane</keyword>
<evidence type="ECO:0000256" key="7">
    <source>
        <dbReference type="ARBA" id="ARBA00022692"/>
    </source>
</evidence>
<feature type="transmembrane region" description="Helical" evidence="13">
    <location>
        <begin position="101"/>
        <end position="126"/>
    </location>
</feature>
<keyword evidence="9 13" id="KW-0249">Electron transport</keyword>
<keyword evidence="5" id="KW-0997">Cell inner membrane</keyword>
<dbReference type="RefSeq" id="WP_107583013.1">
    <property type="nucleotide sequence ID" value="NZ_JAERMS010000008.1"/>
</dbReference>
<dbReference type="InterPro" id="IPR002585">
    <property type="entry name" value="Cyt-d_ubiquinol_oxidase_su_1"/>
</dbReference>
<evidence type="ECO:0000256" key="12">
    <source>
        <dbReference type="ARBA" id="ARBA00023136"/>
    </source>
</evidence>
<evidence type="ECO:0000256" key="10">
    <source>
        <dbReference type="ARBA" id="ARBA00022989"/>
    </source>
</evidence>
<dbReference type="Proteomes" id="UP000664265">
    <property type="component" value="Unassembled WGS sequence"/>
</dbReference>
<evidence type="ECO:0000256" key="1">
    <source>
        <dbReference type="ARBA" id="ARBA00004429"/>
    </source>
</evidence>
<feature type="transmembrane region" description="Helical" evidence="13">
    <location>
        <begin position="476"/>
        <end position="504"/>
    </location>
</feature>
<feature type="transmembrane region" description="Helical" evidence="13">
    <location>
        <begin position="431"/>
        <end position="454"/>
    </location>
</feature>
<dbReference type="Pfam" id="PF01654">
    <property type="entry name" value="Cyt_bd_oxida_I"/>
    <property type="match status" value="1"/>
</dbReference>
<proteinExistence type="inferred from homology"/>
<evidence type="ECO:0000256" key="5">
    <source>
        <dbReference type="ARBA" id="ARBA00022519"/>
    </source>
</evidence>
<feature type="transmembrane region" description="Helical" evidence="13">
    <location>
        <begin position="197"/>
        <end position="216"/>
    </location>
</feature>
<keyword evidence="6 13" id="KW-0349">Heme</keyword>
<evidence type="ECO:0000256" key="8">
    <source>
        <dbReference type="ARBA" id="ARBA00022723"/>
    </source>
</evidence>
<sequence>MLNLLLDVTTATIDWSRAQFALTAIYHWLFVPLTLGLAVIMGIVETCYYRTKKRFWKDAAKFWQTLFGINFAMGVATGIILEFEFGTNWSNYSWFVGDIFGAPLAIEGIVAFFMESTFVAVMFFGWKKVSPGFHLASTWLTGLGATISAWWILVANAWMQYPIGQTFNPDTMRFEMTSFADVALSPFAVNKFCHTVTSAWIIGALFTVGVSCWYLLKNRERKLAVESIKIASVVGLVASLLTAMTGDESAYTVAKTQPMKLAAMEALYNGGHSQSLTAVAWVSPFGQADYANEQEPSFKVGIPNALSFLATRDLNGYVPGVNDIIKGYTDHSGQKQPSLKEKITRGQTAIKALQLYRSGDKSPKVRRDVADNIQYFGYGYVKDADQIVPNIPINFWAFRVMVGLGVLFILFFLVVGHVSWRRNIADPKWRWLFITAIVLVPLGYIGSEAGWIVAEMGRQPWTIQDMLPTWAAVSDIASSSVILTFFIFLALFTTMLVVEINILFKQIRKGMEAPKA</sequence>
<evidence type="ECO:0000256" key="13">
    <source>
        <dbReference type="PIRNR" id="PIRNR006446"/>
    </source>
</evidence>
<evidence type="ECO:0000256" key="3">
    <source>
        <dbReference type="ARBA" id="ARBA00022448"/>
    </source>
</evidence>
<dbReference type="EMBL" id="JAERMS010000008">
    <property type="protein sequence ID" value="MBO1363040.1"/>
    <property type="molecule type" value="Genomic_DNA"/>
</dbReference>
<feature type="transmembrane region" description="Helical" evidence="13">
    <location>
        <begin position="138"/>
        <end position="159"/>
    </location>
</feature>
<evidence type="ECO:0000256" key="6">
    <source>
        <dbReference type="ARBA" id="ARBA00022617"/>
    </source>
</evidence>
<keyword evidence="8 13" id="KW-0479">Metal-binding</keyword>
<name>A0ABS3M4J7_9BACT</name>
<evidence type="ECO:0000313" key="15">
    <source>
        <dbReference type="Proteomes" id="UP000664265"/>
    </source>
</evidence>
<comment type="subcellular location">
    <subcellularLocation>
        <location evidence="1">Cell inner membrane</location>
        <topology evidence="1">Multi-pass membrane protein</topology>
    </subcellularLocation>
</comment>
<keyword evidence="4 13" id="KW-1003">Cell membrane</keyword>
<keyword evidence="3 13" id="KW-0813">Transport</keyword>
<keyword evidence="15" id="KW-1185">Reference proteome</keyword>
<evidence type="ECO:0000313" key="14">
    <source>
        <dbReference type="EMBL" id="MBO1363040.1"/>
    </source>
</evidence>
<dbReference type="PANTHER" id="PTHR30365">
    <property type="entry name" value="CYTOCHROME D UBIQUINOL OXIDASE"/>
    <property type="match status" value="1"/>
</dbReference>
<comment type="caution">
    <text evidence="14">The sequence shown here is derived from an EMBL/GenBank/DDBJ whole genome shotgun (WGS) entry which is preliminary data.</text>
</comment>
<feature type="transmembrane region" description="Helical" evidence="13">
    <location>
        <begin position="396"/>
        <end position="419"/>
    </location>
</feature>
<reference evidence="14 15" key="1">
    <citation type="submission" date="2021-01" db="EMBL/GenBank/DDBJ databases">
        <title>Prevotella A2931 sp. nov.</title>
        <authorList>
            <person name="Buhl M."/>
            <person name="Oberhettinger P."/>
        </authorList>
    </citation>
    <scope>NUCLEOTIDE SEQUENCE [LARGE SCALE GENOMIC DNA]</scope>
    <source>
        <strain evidence="14 15">A2931</strain>
    </source>
</reference>
<evidence type="ECO:0000256" key="11">
    <source>
        <dbReference type="ARBA" id="ARBA00023004"/>
    </source>
</evidence>
<keyword evidence="11 13" id="KW-0408">Iron</keyword>
<feature type="transmembrane region" description="Helical" evidence="13">
    <location>
        <begin position="25"/>
        <end position="50"/>
    </location>
</feature>
<dbReference type="PANTHER" id="PTHR30365:SF0">
    <property type="entry name" value="CYTOCHROME BD-I UBIQUINOL OXIDASE SUBUNIT 1"/>
    <property type="match status" value="1"/>
</dbReference>
<keyword evidence="10 13" id="KW-1133">Transmembrane helix</keyword>
<feature type="transmembrane region" description="Helical" evidence="13">
    <location>
        <begin position="62"/>
        <end position="81"/>
    </location>
</feature>
<evidence type="ECO:0000256" key="2">
    <source>
        <dbReference type="ARBA" id="ARBA00009819"/>
    </source>
</evidence>
<evidence type="ECO:0000256" key="4">
    <source>
        <dbReference type="ARBA" id="ARBA00022475"/>
    </source>
</evidence>
<dbReference type="PIRSF" id="PIRSF006446">
    <property type="entry name" value="Cyt_quinol_oxidase_1"/>
    <property type="match status" value="1"/>
</dbReference>
<evidence type="ECO:0000256" key="9">
    <source>
        <dbReference type="ARBA" id="ARBA00022982"/>
    </source>
</evidence>
<gene>
    <name evidence="14" type="ORF">JHU38_04485</name>
</gene>
<comment type="similarity">
    <text evidence="2 13">Belongs to the cytochrome ubiquinol oxidase subunit 1 family.</text>
</comment>
<accession>A0ABS3M4J7</accession>
<keyword evidence="7 13" id="KW-0812">Transmembrane</keyword>